<dbReference type="OrthoDB" id="558424at2759"/>
<sequence length="413" mass="46059">MKMHKTPPAMRFLACSHACPASDISDVVTAALRALSTDFCRRWRAAFGTEPWYCFNSSDVMTTVHRFNAAAIPVAAQGPMGAYDFARLYTNIPLDDLCRTIAKLTRACLEGFAGIEVLTTLPARHRPDARPVHSASLVPECPASTYSARGRHVRRFFDADAFDVIFSSLVSSTFIHFGPCLVRQICGIPMGISAAPFIANLFLGWYEFEFNAQRRQPDLPSSARDVLTAFDYTNRFLDDLLSLSNAHLPHLLRCDQQYCGLHGLYPACLQVDPQRHPHLGPDTLPFLDILLVLRSTPDGSARILTRLYDKRDQPGFKALRLTRFIAADSNVNLPAKRALLAGQFHRLRRVITDPDNFAFEMARVVQALHSSGYARRNLLRTYGGFFNSRPMRSTMPAAPQPLLTSRGSLVLTS</sequence>
<reference evidence="2" key="1">
    <citation type="journal article" date="2016" name="Nat. Commun.">
        <title>The Gonium pectorale genome demonstrates co-option of cell cycle regulation during the evolution of multicellularity.</title>
        <authorList>
            <person name="Hanschen E.R."/>
            <person name="Marriage T.N."/>
            <person name="Ferris P.J."/>
            <person name="Hamaji T."/>
            <person name="Toyoda A."/>
            <person name="Fujiyama A."/>
            <person name="Neme R."/>
            <person name="Noguchi H."/>
            <person name="Minakuchi Y."/>
            <person name="Suzuki M."/>
            <person name="Kawai-Toyooka H."/>
            <person name="Smith D.R."/>
            <person name="Sparks H."/>
            <person name="Anderson J."/>
            <person name="Bakaric R."/>
            <person name="Luria V."/>
            <person name="Karger A."/>
            <person name="Kirschner M.W."/>
            <person name="Durand P.M."/>
            <person name="Michod R.E."/>
            <person name="Nozaki H."/>
            <person name="Olson B.J."/>
        </authorList>
    </citation>
    <scope>NUCLEOTIDE SEQUENCE [LARGE SCALE GENOMIC DNA]</scope>
    <source>
        <strain evidence="2">NIES-2863</strain>
    </source>
</reference>
<evidence type="ECO:0000313" key="2">
    <source>
        <dbReference type="Proteomes" id="UP000075714"/>
    </source>
</evidence>
<evidence type="ECO:0008006" key="3">
    <source>
        <dbReference type="Google" id="ProtNLM"/>
    </source>
</evidence>
<organism evidence="1 2">
    <name type="scientific">Gonium pectorale</name>
    <name type="common">Green alga</name>
    <dbReference type="NCBI Taxonomy" id="33097"/>
    <lineage>
        <taxon>Eukaryota</taxon>
        <taxon>Viridiplantae</taxon>
        <taxon>Chlorophyta</taxon>
        <taxon>core chlorophytes</taxon>
        <taxon>Chlorophyceae</taxon>
        <taxon>CS clade</taxon>
        <taxon>Chlamydomonadales</taxon>
        <taxon>Volvocaceae</taxon>
        <taxon>Gonium</taxon>
    </lineage>
</organism>
<name>A0A150GLW4_GONPE</name>
<keyword evidence="2" id="KW-1185">Reference proteome</keyword>
<comment type="caution">
    <text evidence="1">The sequence shown here is derived from an EMBL/GenBank/DDBJ whole genome shotgun (WGS) entry which is preliminary data.</text>
</comment>
<dbReference type="PANTHER" id="PTHR21301:SF10">
    <property type="entry name" value="REVERSE TRANSCRIPTASE DOMAIN-CONTAINING PROTEIN"/>
    <property type="match status" value="1"/>
</dbReference>
<dbReference type="AlphaFoldDB" id="A0A150GLW4"/>
<protein>
    <recommendedName>
        <fullName evidence="3">Reverse transcriptase domain-containing protein</fullName>
    </recommendedName>
</protein>
<evidence type="ECO:0000313" key="1">
    <source>
        <dbReference type="EMBL" id="KXZ50833.1"/>
    </source>
</evidence>
<proteinExistence type="predicted"/>
<dbReference type="PANTHER" id="PTHR21301">
    <property type="entry name" value="REVERSE TRANSCRIPTASE"/>
    <property type="match status" value="1"/>
</dbReference>
<accession>A0A150GLW4</accession>
<dbReference type="EMBL" id="LSYV01000016">
    <property type="protein sequence ID" value="KXZ50833.1"/>
    <property type="molecule type" value="Genomic_DNA"/>
</dbReference>
<dbReference type="Proteomes" id="UP000075714">
    <property type="component" value="Unassembled WGS sequence"/>
</dbReference>
<gene>
    <name evidence="1" type="ORF">GPECTOR_15g519</name>
</gene>
<dbReference type="STRING" id="33097.A0A150GLW4"/>